<dbReference type="OrthoDB" id="7171891at2759"/>
<name>A0A8S4SJU8_9NEOP</name>
<comment type="caution">
    <text evidence="2">The sequence shown here is derived from an EMBL/GenBank/DDBJ whole genome shotgun (WGS) entry which is preliminary data.</text>
</comment>
<dbReference type="InterPro" id="IPR010562">
    <property type="entry name" value="Haemolymph_juvenile_hormone-bd"/>
</dbReference>
<keyword evidence="1" id="KW-0732">Signal</keyword>
<feature type="signal peptide" evidence="1">
    <location>
        <begin position="1"/>
        <end position="20"/>
    </location>
</feature>
<dbReference type="PANTHER" id="PTHR11008:SF9">
    <property type="entry name" value="PROTEIN TAKEOUT-LIKE PROTEIN"/>
    <property type="match status" value="1"/>
</dbReference>
<organism evidence="2 3">
    <name type="scientific">Pararge aegeria aegeria</name>
    <dbReference type="NCBI Taxonomy" id="348720"/>
    <lineage>
        <taxon>Eukaryota</taxon>
        <taxon>Metazoa</taxon>
        <taxon>Ecdysozoa</taxon>
        <taxon>Arthropoda</taxon>
        <taxon>Hexapoda</taxon>
        <taxon>Insecta</taxon>
        <taxon>Pterygota</taxon>
        <taxon>Neoptera</taxon>
        <taxon>Endopterygota</taxon>
        <taxon>Lepidoptera</taxon>
        <taxon>Glossata</taxon>
        <taxon>Ditrysia</taxon>
        <taxon>Papilionoidea</taxon>
        <taxon>Nymphalidae</taxon>
        <taxon>Satyrinae</taxon>
        <taxon>Satyrini</taxon>
        <taxon>Parargina</taxon>
        <taxon>Pararge</taxon>
    </lineage>
</organism>
<gene>
    <name evidence="2" type="primary">jg23760</name>
    <name evidence="2" type="ORF">PAEG_LOCUS27062</name>
</gene>
<evidence type="ECO:0000313" key="2">
    <source>
        <dbReference type="EMBL" id="CAH2268736.1"/>
    </source>
</evidence>
<dbReference type="Gene3D" id="3.15.10.30">
    <property type="entry name" value="Haemolymph juvenile hormone binding protein"/>
    <property type="match status" value="1"/>
</dbReference>
<protein>
    <submittedName>
        <fullName evidence="2">Jg23760 protein</fullName>
    </submittedName>
</protein>
<feature type="chain" id="PRO_5035752602" evidence="1">
    <location>
        <begin position="21"/>
        <end position="248"/>
    </location>
</feature>
<dbReference type="Proteomes" id="UP000838756">
    <property type="component" value="Unassembled WGS sequence"/>
</dbReference>
<dbReference type="Pfam" id="PF06585">
    <property type="entry name" value="JHBP"/>
    <property type="match status" value="1"/>
</dbReference>
<evidence type="ECO:0000256" key="1">
    <source>
        <dbReference type="SAM" id="SignalP"/>
    </source>
</evidence>
<dbReference type="PANTHER" id="PTHR11008">
    <property type="entry name" value="PROTEIN TAKEOUT-LIKE PROTEIN"/>
    <property type="match status" value="1"/>
</dbReference>
<dbReference type="InterPro" id="IPR038606">
    <property type="entry name" value="To_sf"/>
</dbReference>
<dbReference type="EMBL" id="CAKXAJ010026465">
    <property type="protein sequence ID" value="CAH2268736.1"/>
    <property type="molecule type" value="Genomic_DNA"/>
</dbReference>
<sequence>MVFFYYIVLFAIAAVSSVDSVTPTNQLLEKQILSVLNKWREGGVQTNLFPLPPLNLININPIDSYYDQRGIKITFSIGDMKLRGLDNFTVEYLKVTQSLDDIRISVKVFVPDLTISSDRYNLKGRAYFLYPLEGFGKMSAMFRNVDASLSVNFANVGDVGIKIDDFILNFSAGSVDVDLENSTWPINHVLNKEGVEIIKNFHEDIVNIVQDYAVPYVNDYLAKVTPREFLKIATNIGENSYVINNNIK</sequence>
<evidence type="ECO:0000313" key="3">
    <source>
        <dbReference type="Proteomes" id="UP000838756"/>
    </source>
</evidence>
<reference evidence="2" key="1">
    <citation type="submission" date="2022-03" db="EMBL/GenBank/DDBJ databases">
        <authorList>
            <person name="Lindestad O."/>
        </authorList>
    </citation>
    <scope>NUCLEOTIDE SEQUENCE</scope>
</reference>
<keyword evidence="3" id="KW-1185">Reference proteome</keyword>
<accession>A0A8S4SJU8</accession>
<proteinExistence type="predicted"/>
<dbReference type="AlphaFoldDB" id="A0A8S4SJU8"/>
<dbReference type="SMART" id="SM00700">
    <property type="entry name" value="JHBP"/>
    <property type="match status" value="1"/>
</dbReference>